<dbReference type="AlphaFoldDB" id="A0A9D7XT27"/>
<dbReference type="Gene3D" id="3.90.1150.200">
    <property type="match status" value="1"/>
</dbReference>
<name>A0A9D7XT27_9BACT</name>
<sequence>MQSKATTPEEYIDSLPEDRKKIISDIRKVILKNLPKGFKEGIGYGMLCYSVPHSLYPPGYHVDPKQPLGLISIAAQKNHIAMYHMGLYAGPLLQWFQDEWKKSTTKKLDMGKSCVRFKKAEDVPLELIGRLAAKLTPQEWIKIYEDVLNNRSTSLGKG</sequence>
<dbReference type="Pfam" id="PF08818">
    <property type="entry name" value="DUF1801"/>
    <property type="match status" value="1"/>
</dbReference>
<reference evidence="2 3" key="1">
    <citation type="submission" date="2020-10" db="EMBL/GenBank/DDBJ databases">
        <title>Connecting structure to function with the recovery of over 1000 high-quality activated sludge metagenome-assembled genomes encoding full-length rRNA genes using long-read sequencing.</title>
        <authorList>
            <person name="Singleton C.M."/>
            <person name="Petriglieri F."/>
            <person name="Kristensen J.M."/>
            <person name="Kirkegaard R.H."/>
            <person name="Michaelsen T.Y."/>
            <person name="Andersen M.H."/>
            <person name="Karst S.M."/>
            <person name="Dueholm M.S."/>
            <person name="Nielsen P.H."/>
            <person name="Albertsen M."/>
        </authorList>
    </citation>
    <scope>NUCLEOTIDE SEQUENCE [LARGE SCALE GENOMIC DNA]</scope>
    <source>
        <strain evidence="2">Ribe_18-Q3-R11-54_MAXAC.273</strain>
    </source>
</reference>
<evidence type="ECO:0000313" key="2">
    <source>
        <dbReference type="EMBL" id="MBK9983173.1"/>
    </source>
</evidence>
<dbReference type="EMBL" id="JADKGY010000011">
    <property type="protein sequence ID" value="MBK9983173.1"/>
    <property type="molecule type" value="Genomic_DNA"/>
</dbReference>
<gene>
    <name evidence="2" type="ORF">IPP15_12300</name>
</gene>
<evidence type="ECO:0000259" key="1">
    <source>
        <dbReference type="Pfam" id="PF08818"/>
    </source>
</evidence>
<accession>A0A9D7XT27</accession>
<evidence type="ECO:0000313" key="3">
    <source>
        <dbReference type="Proteomes" id="UP000808337"/>
    </source>
</evidence>
<dbReference type="InterPro" id="IPR014922">
    <property type="entry name" value="YdhG-like"/>
</dbReference>
<protein>
    <submittedName>
        <fullName evidence="2">DUF1801 domain-containing protein</fullName>
    </submittedName>
</protein>
<comment type="caution">
    <text evidence="2">The sequence shown here is derived from an EMBL/GenBank/DDBJ whole genome shotgun (WGS) entry which is preliminary data.</text>
</comment>
<proteinExistence type="predicted"/>
<dbReference type="SUPFAM" id="SSF159888">
    <property type="entry name" value="YdhG-like"/>
    <property type="match status" value="1"/>
</dbReference>
<feature type="domain" description="YdhG-like" evidence="1">
    <location>
        <begin position="19"/>
        <end position="133"/>
    </location>
</feature>
<organism evidence="2 3">
    <name type="scientific">Candidatus Opimibacter skivensis</name>
    <dbReference type="NCBI Taxonomy" id="2982028"/>
    <lineage>
        <taxon>Bacteria</taxon>
        <taxon>Pseudomonadati</taxon>
        <taxon>Bacteroidota</taxon>
        <taxon>Saprospiria</taxon>
        <taxon>Saprospirales</taxon>
        <taxon>Saprospiraceae</taxon>
        <taxon>Candidatus Opimibacter</taxon>
    </lineage>
</organism>
<dbReference type="Proteomes" id="UP000808337">
    <property type="component" value="Unassembled WGS sequence"/>
</dbReference>